<proteinExistence type="predicted"/>
<gene>
    <name evidence="1" type="ORF">QAD02_022825</name>
</gene>
<keyword evidence="2" id="KW-1185">Reference proteome</keyword>
<name>A0ACC2PVS0_9HYME</name>
<dbReference type="Proteomes" id="UP001239111">
    <property type="component" value="Chromosome 1"/>
</dbReference>
<evidence type="ECO:0000313" key="1">
    <source>
        <dbReference type="EMBL" id="KAJ8687031.1"/>
    </source>
</evidence>
<protein>
    <submittedName>
        <fullName evidence="1">Uncharacterized protein</fullName>
    </submittedName>
</protein>
<organism evidence="1 2">
    <name type="scientific">Eretmocerus hayati</name>
    <dbReference type="NCBI Taxonomy" id="131215"/>
    <lineage>
        <taxon>Eukaryota</taxon>
        <taxon>Metazoa</taxon>
        <taxon>Ecdysozoa</taxon>
        <taxon>Arthropoda</taxon>
        <taxon>Hexapoda</taxon>
        <taxon>Insecta</taxon>
        <taxon>Pterygota</taxon>
        <taxon>Neoptera</taxon>
        <taxon>Endopterygota</taxon>
        <taxon>Hymenoptera</taxon>
        <taxon>Apocrita</taxon>
        <taxon>Proctotrupomorpha</taxon>
        <taxon>Chalcidoidea</taxon>
        <taxon>Aphelinidae</taxon>
        <taxon>Aphelininae</taxon>
        <taxon>Eretmocerus</taxon>
    </lineage>
</organism>
<comment type="caution">
    <text evidence="1">The sequence shown here is derived from an EMBL/GenBank/DDBJ whole genome shotgun (WGS) entry which is preliminary data.</text>
</comment>
<dbReference type="EMBL" id="CM056741">
    <property type="protein sequence ID" value="KAJ8687031.1"/>
    <property type="molecule type" value="Genomic_DNA"/>
</dbReference>
<accession>A0ACC2PVS0</accession>
<reference evidence="1" key="1">
    <citation type="submission" date="2023-04" db="EMBL/GenBank/DDBJ databases">
        <title>A chromosome-level genome assembly of the parasitoid wasp Eretmocerus hayati.</title>
        <authorList>
            <person name="Zhong Y."/>
            <person name="Liu S."/>
            <person name="Liu Y."/>
        </authorList>
    </citation>
    <scope>NUCLEOTIDE SEQUENCE</scope>
    <source>
        <strain evidence="1">ZJU_SS_LIU_2023</strain>
    </source>
</reference>
<sequence length="1457" mass="164813">MSRDFNIPLDKDELARTHFDAYGHRDVVSLQMMNKEINGISQQSLSERDPVALIIEKQDTFLSAVIHGNKMEIALQLKIFGRILRIVQNLLACMEKKVEQSRDLDLEQNVKSQLLTANKLCAYIMSSILCIIEDQIAESNSNIEVGKRKKHAQKSDIQEEWEGQREKTLETVHRWLQVPLKNLWTPPIVEDSFVGTLSQICYKILETTKDIKSKTTRNLIFQILGTLVKKYNHGIACVVRINQLARFHEALAAPIGAGVALMVTECGCTGLIKEIAKEIAHSEPGEADARNFSAFLESITATQADIVLPILDSITDFLDNENYVMRNCAIGVMGTIVAQVLTGEGLTPEKRTTRDECLDSLEDHILDCNAYVRSKVLQTWQKLCCEGAIPLSRQNRLLKASVLRLEDKSANVRKQALQLLRAVLQSNPFASKMNQEKFSQNLEQAKAELKQLQTEVFHTEGAVEEREELWNTQLPLIEEAINKLTEDEKNNPEDDEKENESVEEIDIKETFEKIQKYILKDKCMKAVKYLKNLFARSGFAKDMENACEETKKEALLLFMYRIFMNSSPKKKEGEESDNEQGSQEETKKTLATDQEDLKKLDQIKVKKNLVEYLQNCYTFSVELERTIPIVEKLLYSVNPGDAIEACSFLGAAYQFQIAGALESCRKALFQVFCKDQSVRDNVAVVYKDIYLDHSGSQMTPRTKALQSVKSLIKLLDGMGSGQSTALAKLIVSWRSTNDLDAEALKVMWEMFSLKLANTSPLESRSALMLLTMAAQFEPNIITDNLNVLIKVGLGPRAKDDLLLARDTCRAFLTIKQDCSKDLDKSPIRYPNDHEMFNHICNLLKEAALQEKSNGYLSFAVDAVNVIYHLADQPDLLMRDVIVHVGKVSKLMRSGENNQVEVEVSAAVLARFLLLAGHLAIREMVHLDQSIYKELKRRNAVREKKKEMRSRVSNIRNRKSMNASAMSAVSVVSNASLPGSAQRSIRGNANKDDETEDGMEGATADDADAEHINMCLETELLAQNSFLSKFIPLIKEICQYPEKYPDKTVQAHGVLALSKFMTISSIFCEENMQLLVTILERSSHPEIRANILVGLTDLMTRFPNQIEPWTSHIYGRLKDEDLDVRSTCVRMLSNMILGEMIRVKGQVAQLALCMVDENETIRSDTKQLFRDLSHKGNALYNVMPDILSCLSDSELNLSEKNFQEIIKFILGLLQKDRQVDSIIEKLCSRFKLAVTERQWRDLSYCLTLLKFSAKGIRTLIKDLPLLKDKIHNNDVQKALNTIVEQTKRRTEAKTACLELEEKIKELLESDENGERPAEKPMTDSEAMPPPSRPVPKSIRGKRKVRRTKRDEDGEEDDQDDEDYTNTTLNRSSGNRAARSSRRGRSSQVQDETLDSSDNDGDSISDTPQRPLRKSLRNSSQDEESIASNNKTPRKKQEKAPSTPKRAVASSKRTRSSRN</sequence>
<evidence type="ECO:0000313" key="2">
    <source>
        <dbReference type="Proteomes" id="UP001239111"/>
    </source>
</evidence>